<feature type="domain" description="PAS" evidence="8">
    <location>
        <begin position="10"/>
        <end position="74"/>
    </location>
</feature>
<dbReference type="Gene3D" id="3.30.450.20">
    <property type="entry name" value="PAS domain"/>
    <property type="match status" value="1"/>
</dbReference>
<protein>
    <submittedName>
        <fullName evidence="9">PAS domain S-box-containing protein</fullName>
    </submittedName>
</protein>
<dbReference type="InterPro" id="IPR002197">
    <property type="entry name" value="HTH_Fis"/>
</dbReference>
<proteinExistence type="predicted"/>
<gene>
    <name evidence="9" type="ORF">SAMN02745119_00907</name>
</gene>
<name>A0A1T4LI79_9BACT</name>
<dbReference type="STRING" id="115783.SAMN02745119_00907"/>
<dbReference type="PANTHER" id="PTHR32071">
    <property type="entry name" value="TRANSCRIPTIONAL REGULATORY PROTEIN"/>
    <property type="match status" value="1"/>
</dbReference>
<dbReference type="SUPFAM" id="SSF55785">
    <property type="entry name" value="PYP-like sensor domain (PAS domain)"/>
    <property type="match status" value="1"/>
</dbReference>
<organism evidence="9 10">
    <name type="scientific">Trichlorobacter thiogenes</name>
    <dbReference type="NCBI Taxonomy" id="115783"/>
    <lineage>
        <taxon>Bacteria</taxon>
        <taxon>Pseudomonadati</taxon>
        <taxon>Thermodesulfobacteriota</taxon>
        <taxon>Desulfuromonadia</taxon>
        <taxon>Geobacterales</taxon>
        <taxon>Geobacteraceae</taxon>
        <taxon>Trichlorobacter</taxon>
    </lineage>
</organism>
<dbReference type="PANTHER" id="PTHR32071:SF117">
    <property type="entry name" value="PTS-DEPENDENT DIHYDROXYACETONE KINASE OPERON REGULATORY PROTEIN-RELATED"/>
    <property type="match status" value="1"/>
</dbReference>
<dbReference type="Gene3D" id="3.40.50.300">
    <property type="entry name" value="P-loop containing nucleotide triphosphate hydrolases"/>
    <property type="match status" value="1"/>
</dbReference>
<dbReference type="InterPro" id="IPR000014">
    <property type="entry name" value="PAS"/>
</dbReference>
<evidence type="ECO:0000256" key="2">
    <source>
        <dbReference type="ARBA" id="ARBA00022840"/>
    </source>
</evidence>
<dbReference type="InterPro" id="IPR058031">
    <property type="entry name" value="AAA_lid_NorR"/>
</dbReference>
<evidence type="ECO:0000313" key="10">
    <source>
        <dbReference type="Proteomes" id="UP000190102"/>
    </source>
</evidence>
<dbReference type="Gene3D" id="1.10.10.60">
    <property type="entry name" value="Homeodomain-like"/>
    <property type="match status" value="1"/>
</dbReference>
<dbReference type="Pfam" id="PF25601">
    <property type="entry name" value="AAA_lid_14"/>
    <property type="match status" value="1"/>
</dbReference>
<reference evidence="10" key="1">
    <citation type="submission" date="2017-02" db="EMBL/GenBank/DDBJ databases">
        <authorList>
            <person name="Varghese N."/>
            <person name="Submissions S."/>
        </authorList>
    </citation>
    <scope>NUCLEOTIDE SEQUENCE [LARGE SCALE GENOMIC DNA]</scope>
    <source>
        <strain evidence="10">ATCC BAA-34</strain>
    </source>
</reference>
<dbReference type="CDD" id="cd00130">
    <property type="entry name" value="PAS"/>
    <property type="match status" value="1"/>
</dbReference>
<evidence type="ECO:0000256" key="4">
    <source>
        <dbReference type="ARBA" id="ARBA00023125"/>
    </source>
</evidence>
<dbReference type="SMART" id="SM00091">
    <property type="entry name" value="PAS"/>
    <property type="match status" value="1"/>
</dbReference>
<keyword evidence="3" id="KW-0805">Transcription regulation</keyword>
<dbReference type="InterPro" id="IPR002078">
    <property type="entry name" value="Sigma_54_int"/>
</dbReference>
<evidence type="ECO:0000259" key="7">
    <source>
        <dbReference type="PROSITE" id="PS50045"/>
    </source>
</evidence>
<dbReference type="NCBIfam" id="TIGR00229">
    <property type="entry name" value="sensory_box"/>
    <property type="match status" value="1"/>
</dbReference>
<dbReference type="InterPro" id="IPR009057">
    <property type="entry name" value="Homeodomain-like_sf"/>
</dbReference>
<dbReference type="InterPro" id="IPR035965">
    <property type="entry name" value="PAS-like_dom_sf"/>
</dbReference>
<dbReference type="RefSeq" id="WP_078789192.1">
    <property type="nucleotide sequence ID" value="NZ_FUWR01000003.1"/>
</dbReference>
<dbReference type="InterPro" id="IPR027417">
    <property type="entry name" value="P-loop_NTPase"/>
</dbReference>
<dbReference type="Gene3D" id="1.10.8.60">
    <property type="match status" value="1"/>
</dbReference>
<dbReference type="InterPro" id="IPR025944">
    <property type="entry name" value="Sigma_54_int_dom_CS"/>
</dbReference>
<keyword evidence="1" id="KW-0547">Nucleotide-binding</keyword>
<dbReference type="Proteomes" id="UP000190102">
    <property type="component" value="Unassembled WGS sequence"/>
</dbReference>
<keyword evidence="2" id="KW-0067">ATP-binding</keyword>
<dbReference type="Pfam" id="PF00158">
    <property type="entry name" value="Sigma54_activat"/>
    <property type="match status" value="1"/>
</dbReference>
<evidence type="ECO:0000256" key="3">
    <source>
        <dbReference type="ARBA" id="ARBA00023015"/>
    </source>
</evidence>
<dbReference type="SUPFAM" id="SSF52540">
    <property type="entry name" value="P-loop containing nucleoside triphosphate hydrolases"/>
    <property type="match status" value="1"/>
</dbReference>
<dbReference type="SMART" id="SM00382">
    <property type="entry name" value="AAA"/>
    <property type="match status" value="1"/>
</dbReference>
<keyword evidence="4" id="KW-0238">DNA-binding</keyword>
<dbReference type="InterPro" id="IPR013767">
    <property type="entry name" value="PAS_fold"/>
</dbReference>
<dbReference type="PROSITE" id="PS50045">
    <property type="entry name" value="SIGMA54_INTERACT_4"/>
    <property type="match status" value="1"/>
</dbReference>
<keyword evidence="5" id="KW-0804">Transcription</keyword>
<evidence type="ECO:0000259" key="8">
    <source>
        <dbReference type="PROSITE" id="PS50112"/>
    </source>
</evidence>
<dbReference type="FunFam" id="3.40.50.300:FF:000006">
    <property type="entry name" value="DNA-binding transcriptional regulator NtrC"/>
    <property type="match status" value="1"/>
</dbReference>
<dbReference type="PRINTS" id="PR01590">
    <property type="entry name" value="HTHFIS"/>
</dbReference>
<dbReference type="PROSITE" id="PS00688">
    <property type="entry name" value="SIGMA54_INTERACT_3"/>
    <property type="match status" value="1"/>
</dbReference>
<sequence>MNNLSGIGQHILENMVDGIIFADANDCISFVNPAAEKIRGIKAHNFIGRTILSIHSPTTSKRIKVLLEKMRDGSLKQARRVIEVKGRYFENSYYPVTGPDGTYLGTLMISRDITDHQQLQNENLSLKQRMACASFSGFISISASMLPVFQTIGAVAGLESTVLISGESGTGKELVAAAIHRNSPRKERPMVTVNCAALPEHLVESELFGYQRGAFTGAISNHRGKFEQADRSTIFLDEVGDLPLNAQAKLLRVLQERTVSRLGSEKDIPIDVRIIAATNRNLKQMVEDGLFREDLYYRLHVILLAVPPLRERREDILPMAEYFVKKFSDRMERPLLSICESTRAVLLSYEYPGNVRELEHAIERAVALCPGDCISPADLPDQFVAARSAGGPDWQNPLAARPSQQYLPDDVDPPTLANAREESERRLILDALTRTGGRKAEAAKLLNISRKTLWEKMKLVNQS</sequence>
<dbReference type="AlphaFoldDB" id="A0A1T4LI79"/>
<feature type="domain" description="Sigma-54 factor interaction" evidence="7">
    <location>
        <begin position="138"/>
        <end position="367"/>
    </location>
</feature>
<dbReference type="Pfam" id="PF00989">
    <property type="entry name" value="PAS"/>
    <property type="match status" value="1"/>
</dbReference>
<evidence type="ECO:0000313" key="9">
    <source>
        <dbReference type="EMBL" id="SJZ54288.1"/>
    </source>
</evidence>
<dbReference type="PROSITE" id="PS50112">
    <property type="entry name" value="PAS"/>
    <property type="match status" value="1"/>
</dbReference>
<dbReference type="SUPFAM" id="SSF46689">
    <property type="entry name" value="Homeodomain-like"/>
    <property type="match status" value="1"/>
</dbReference>
<dbReference type="PROSITE" id="PS00675">
    <property type="entry name" value="SIGMA54_INTERACT_1"/>
    <property type="match status" value="1"/>
</dbReference>
<dbReference type="EMBL" id="FUWR01000003">
    <property type="protein sequence ID" value="SJZ54288.1"/>
    <property type="molecule type" value="Genomic_DNA"/>
</dbReference>
<dbReference type="CDD" id="cd00009">
    <property type="entry name" value="AAA"/>
    <property type="match status" value="1"/>
</dbReference>
<accession>A0A1T4LI79</accession>
<dbReference type="GO" id="GO:0043565">
    <property type="term" value="F:sequence-specific DNA binding"/>
    <property type="evidence" value="ECO:0007669"/>
    <property type="project" value="InterPro"/>
</dbReference>
<dbReference type="InterPro" id="IPR025662">
    <property type="entry name" value="Sigma_54_int_dom_ATP-bd_1"/>
</dbReference>
<dbReference type="GO" id="GO:0005524">
    <property type="term" value="F:ATP binding"/>
    <property type="evidence" value="ECO:0007669"/>
    <property type="project" value="UniProtKB-KW"/>
</dbReference>
<evidence type="ECO:0000256" key="5">
    <source>
        <dbReference type="ARBA" id="ARBA00023163"/>
    </source>
</evidence>
<dbReference type="InterPro" id="IPR003593">
    <property type="entry name" value="AAA+_ATPase"/>
</dbReference>
<keyword evidence="10" id="KW-1185">Reference proteome</keyword>
<dbReference type="OrthoDB" id="9814761at2"/>
<evidence type="ECO:0000256" key="1">
    <source>
        <dbReference type="ARBA" id="ARBA00022741"/>
    </source>
</evidence>
<evidence type="ECO:0000256" key="6">
    <source>
        <dbReference type="SAM" id="MobiDB-lite"/>
    </source>
</evidence>
<feature type="region of interest" description="Disordered" evidence="6">
    <location>
        <begin position="394"/>
        <end position="416"/>
    </location>
</feature>
<dbReference type="GO" id="GO:0006355">
    <property type="term" value="P:regulation of DNA-templated transcription"/>
    <property type="evidence" value="ECO:0007669"/>
    <property type="project" value="InterPro"/>
</dbReference>
<dbReference type="Pfam" id="PF02954">
    <property type="entry name" value="HTH_8"/>
    <property type="match status" value="1"/>
</dbReference>